<dbReference type="PROSITE" id="PS51257">
    <property type="entry name" value="PROKAR_LIPOPROTEIN"/>
    <property type="match status" value="1"/>
</dbReference>
<dbReference type="Proteomes" id="UP000256779">
    <property type="component" value="Unassembled WGS sequence"/>
</dbReference>
<proteinExistence type="predicted"/>
<feature type="signal peptide" evidence="1">
    <location>
        <begin position="1"/>
        <end position="21"/>
    </location>
</feature>
<evidence type="ECO:0000313" key="3">
    <source>
        <dbReference type="Proteomes" id="UP000256779"/>
    </source>
</evidence>
<evidence type="ECO:0000313" key="2">
    <source>
        <dbReference type="EMBL" id="RED95280.1"/>
    </source>
</evidence>
<gene>
    <name evidence="2" type="ORF">C7460_11857</name>
</gene>
<comment type="caution">
    <text evidence="2">The sequence shown here is derived from an EMBL/GenBank/DDBJ whole genome shotgun (WGS) entry which is preliminary data.</text>
</comment>
<evidence type="ECO:0000256" key="1">
    <source>
        <dbReference type="SAM" id="SignalP"/>
    </source>
</evidence>
<accession>A0A3D9KZ14</accession>
<dbReference type="EMBL" id="QREG01000018">
    <property type="protein sequence ID" value="RED95280.1"/>
    <property type="molecule type" value="Genomic_DNA"/>
</dbReference>
<sequence>MQRLFKPFQLIFALGAIMLLASCGEDEPKKEEEITFETNPDAFCAANPFDGQCCLPKYDVDCYCSEGTNATDDTENCCLFNYNPTCFCEANPEDAQCSQNFGVDSGLGVIFDFENTAEPPADLFDPAQLAQYDGDGSITAIEGNHYYSLAVDLSDPDNPGWSDFKYWPSKMDDNPDNDGEAQIDLSGLANPHLNFWVNSGQDSLAITVAFRVNDQDYDKDYLFKAGTAGEWKLFSMDLSDVTFRTNYGDPTGKINELVPEMKFQMLKVVFRSATWVFADPDNTRYNANIDAISITDGPIEQLPWVK</sequence>
<name>A0A3D9KZ14_MARFU</name>
<feature type="chain" id="PRO_5017683541" evidence="1">
    <location>
        <begin position="22"/>
        <end position="306"/>
    </location>
</feature>
<protein>
    <submittedName>
        <fullName evidence="2">Uncharacterized protein</fullName>
    </submittedName>
</protein>
<keyword evidence="3" id="KW-1185">Reference proteome</keyword>
<organism evidence="2 3">
    <name type="scientific">Marinoscillum furvescens DSM 4134</name>
    <dbReference type="NCBI Taxonomy" id="1122208"/>
    <lineage>
        <taxon>Bacteria</taxon>
        <taxon>Pseudomonadati</taxon>
        <taxon>Bacteroidota</taxon>
        <taxon>Cytophagia</taxon>
        <taxon>Cytophagales</taxon>
        <taxon>Reichenbachiellaceae</taxon>
        <taxon>Marinoscillum</taxon>
    </lineage>
</organism>
<dbReference type="AlphaFoldDB" id="A0A3D9KZ14"/>
<keyword evidence="1" id="KW-0732">Signal</keyword>
<reference evidence="2 3" key="1">
    <citation type="submission" date="2018-07" db="EMBL/GenBank/DDBJ databases">
        <title>Genomic Encyclopedia of Type Strains, Phase IV (KMG-IV): sequencing the most valuable type-strain genomes for metagenomic binning, comparative biology and taxonomic classification.</title>
        <authorList>
            <person name="Goeker M."/>
        </authorList>
    </citation>
    <scope>NUCLEOTIDE SEQUENCE [LARGE SCALE GENOMIC DNA]</scope>
    <source>
        <strain evidence="2 3">DSM 4134</strain>
    </source>
</reference>